<sequence length="334" mass="35239">MSLPKKSGFTLIELLVVIAIIGVLVGLLLPAVQAAREAARRISCGNNLKQIGLALHTYESSLQSLPAAWSPTVGSGDGWSVQARLLPFLEQAALSDAVDYANGYGTATISSGGTSTRLASFRVPTYQCASEINSRVRTDSAGAPYHFPLNYGYNAGTFFVFDPVNGSGGNGALGVNRYLGFRDCIDGLSNTMAFAEVKAYTPYLRDAAIASGLTMPTDSSVICGLGGNFKADTGHTEWVDGRSHQTGFTSTFAPNTAVICNQGGIDYDVDWTNQREGGSTTVPTYAAVTSRSFHPGGVQTAMMDGSVTFRSENIDPTVWQASSSRNGGEVVQLD</sequence>
<evidence type="ECO:0000313" key="2">
    <source>
        <dbReference type="EMBL" id="QDS93681.1"/>
    </source>
</evidence>
<gene>
    <name evidence="2" type="ORF">FF011L_24540</name>
</gene>
<dbReference type="Pfam" id="PF07596">
    <property type="entry name" value="SBP_bac_10"/>
    <property type="match status" value="1"/>
</dbReference>
<dbReference type="InterPro" id="IPR012902">
    <property type="entry name" value="N_methyl_site"/>
</dbReference>
<dbReference type="Proteomes" id="UP000320672">
    <property type="component" value="Chromosome"/>
</dbReference>
<dbReference type="InterPro" id="IPR045584">
    <property type="entry name" value="Pilin-like"/>
</dbReference>
<dbReference type="EMBL" id="CP036262">
    <property type="protein sequence ID" value="QDS93681.1"/>
    <property type="molecule type" value="Genomic_DNA"/>
</dbReference>
<dbReference type="NCBIfam" id="TIGR02532">
    <property type="entry name" value="IV_pilin_GFxxxE"/>
    <property type="match status" value="1"/>
</dbReference>
<dbReference type="Gene3D" id="3.30.700.10">
    <property type="entry name" value="Glycoprotein, Type 4 Pilin"/>
    <property type="match status" value="1"/>
</dbReference>
<evidence type="ECO:0000313" key="3">
    <source>
        <dbReference type="Proteomes" id="UP000320672"/>
    </source>
</evidence>
<dbReference type="AlphaFoldDB" id="A0A517MFL7"/>
<dbReference type="KEGG" id="rml:FF011L_24540"/>
<accession>A0A517MFL7</accession>
<dbReference type="PANTHER" id="PTHR30093">
    <property type="entry name" value="GENERAL SECRETION PATHWAY PROTEIN G"/>
    <property type="match status" value="1"/>
</dbReference>
<dbReference type="Pfam" id="PF07963">
    <property type="entry name" value="N_methyl"/>
    <property type="match status" value="1"/>
</dbReference>
<dbReference type="PANTHER" id="PTHR30093:SF2">
    <property type="entry name" value="TYPE II SECRETION SYSTEM PROTEIN H"/>
    <property type="match status" value="1"/>
</dbReference>
<dbReference type="NCBIfam" id="TIGR04294">
    <property type="entry name" value="pre_pil_HX9DG"/>
    <property type="match status" value="1"/>
</dbReference>
<organism evidence="2 3">
    <name type="scientific">Roseimaritima multifibrata</name>
    <dbReference type="NCBI Taxonomy" id="1930274"/>
    <lineage>
        <taxon>Bacteria</taxon>
        <taxon>Pseudomonadati</taxon>
        <taxon>Planctomycetota</taxon>
        <taxon>Planctomycetia</taxon>
        <taxon>Pirellulales</taxon>
        <taxon>Pirellulaceae</taxon>
        <taxon>Roseimaritima</taxon>
    </lineage>
</organism>
<evidence type="ECO:0000259" key="1">
    <source>
        <dbReference type="Pfam" id="PF07596"/>
    </source>
</evidence>
<protein>
    <submittedName>
        <fullName evidence="2">Putative major pilin subunit</fullName>
    </submittedName>
</protein>
<dbReference type="InterPro" id="IPR027558">
    <property type="entry name" value="Pre_pil_HX9DG_C"/>
</dbReference>
<keyword evidence="3" id="KW-1185">Reference proteome</keyword>
<name>A0A517MFL7_9BACT</name>
<feature type="domain" description="DUF1559" evidence="1">
    <location>
        <begin position="33"/>
        <end position="316"/>
    </location>
</feature>
<dbReference type="InterPro" id="IPR011453">
    <property type="entry name" value="DUF1559"/>
</dbReference>
<dbReference type="PROSITE" id="PS00409">
    <property type="entry name" value="PROKAR_NTER_METHYL"/>
    <property type="match status" value="1"/>
</dbReference>
<dbReference type="SUPFAM" id="SSF54523">
    <property type="entry name" value="Pili subunits"/>
    <property type="match status" value="1"/>
</dbReference>
<reference evidence="2 3" key="1">
    <citation type="submission" date="2019-02" db="EMBL/GenBank/DDBJ databases">
        <title>Deep-cultivation of Planctomycetes and their phenomic and genomic characterization uncovers novel biology.</title>
        <authorList>
            <person name="Wiegand S."/>
            <person name="Jogler M."/>
            <person name="Boedeker C."/>
            <person name="Pinto D."/>
            <person name="Vollmers J."/>
            <person name="Rivas-Marin E."/>
            <person name="Kohn T."/>
            <person name="Peeters S.H."/>
            <person name="Heuer A."/>
            <person name="Rast P."/>
            <person name="Oberbeckmann S."/>
            <person name="Bunk B."/>
            <person name="Jeske O."/>
            <person name="Meyerdierks A."/>
            <person name="Storesund J.E."/>
            <person name="Kallscheuer N."/>
            <person name="Luecker S."/>
            <person name="Lage O.M."/>
            <person name="Pohl T."/>
            <person name="Merkel B.J."/>
            <person name="Hornburger P."/>
            <person name="Mueller R.-W."/>
            <person name="Bruemmer F."/>
            <person name="Labrenz M."/>
            <person name="Spormann A.M."/>
            <person name="Op den Camp H."/>
            <person name="Overmann J."/>
            <person name="Amann R."/>
            <person name="Jetten M.S.M."/>
            <person name="Mascher T."/>
            <person name="Medema M.H."/>
            <person name="Devos D.P."/>
            <person name="Kaster A.-K."/>
            <person name="Ovreas L."/>
            <person name="Rohde M."/>
            <person name="Galperin M.Y."/>
            <person name="Jogler C."/>
        </authorList>
    </citation>
    <scope>NUCLEOTIDE SEQUENCE [LARGE SCALE GENOMIC DNA]</scope>
    <source>
        <strain evidence="2 3">FF011L</strain>
    </source>
</reference>
<dbReference type="RefSeq" id="WP_218933148.1">
    <property type="nucleotide sequence ID" value="NZ_CP036262.1"/>
</dbReference>
<proteinExistence type="predicted"/>